<reference evidence="1 2" key="1">
    <citation type="submission" date="2022-10" db="EMBL/GenBank/DDBJ databases">
        <title>Chitinophaga nivalis PC15 sp. nov., isolated from Pyeongchang county, South Korea.</title>
        <authorList>
            <person name="Trinh H.N."/>
        </authorList>
    </citation>
    <scope>NUCLEOTIDE SEQUENCE [LARGE SCALE GENOMIC DNA]</scope>
    <source>
        <strain evidence="1 2">PC14</strain>
    </source>
</reference>
<dbReference type="Proteomes" id="UP001207742">
    <property type="component" value="Unassembled WGS sequence"/>
</dbReference>
<comment type="caution">
    <text evidence="1">The sequence shown here is derived from an EMBL/GenBank/DDBJ whole genome shotgun (WGS) entry which is preliminary data.</text>
</comment>
<evidence type="ECO:0000313" key="1">
    <source>
        <dbReference type="EMBL" id="MCW3485447.1"/>
    </source>
</evidence>
<protein>
    <submittedName>
        <fullName evidence="1">Uncharacterized protein</fullName>
    </submittedName>
</protein>
<proteinExistence type="predicted"/>
<name>A0ABT3INC3_9BACT</name>
<dbReference type="EMBL" id="JAPDNS010000002">
    <property type="protein sequence ID" value="MCW3485447.1"/>
    <property type="molecule type" value="Genomic_DNA"/>
</dbReference>
<accession>A0ABT3INC3</accession>
<sequence>MTSHLAVVFGTSDLYTCSAIITDYTSDTVTVKYSGLPANQPATYENYIAIWEASMIPWNVPPITFVDIGINAQTGSVVLQGLVITRSSYIVGYSVGPDVTNIACSNTISLGGMIVTPQHISISIQNIGTTSITIHYQTLAGYLPNQYNNWIGIWKGLVSPYNAPDPIGYTPIYTNNTEGSVGINNIQLGINSNYTLIYFTGAAYSSAAAILNFSTANFLMSE</sequence>
<gene>
    <name evidence="1" type="ORF">OL497_16170</name>
</gene>
<dbReference type="RefSeq" id="WP_264731887.1">
    <property type="nucleotide sequence ID" value="NZ_JAPDNR010000001.1"/>
</dbReference>
<keyword evidence="2" id="KW-1185">Reference proteome</keyword>
<evidence type="ECO:0000313" key="2">
    <source>
        <dbReference type="Proteomes" id="UP001207742"/>
    </source>
</evidence>
<organism evidence="1 2">
    <name type="scientific">Chitinophaga nivalis</name>
    <dbReference type="NCBI Taxonomy" id="2991709"/>
    <lineage>
        <taxon>Bacteria</taxon>
        <taxon>Pseudomonadati</taxon>
        <taxon>Bacteroidota</taxon>
        <taxon>Chitinophagia</taxon>
        <taxon>Chitinophagales</taxon>
        <taxon>Chitinophagaceae</taxon>
        <taxon>Chitinophaga</taxon>
    </lineage>
</organism>